<keyword evidence="1" id="KW-1133">Transmembrane helix</keyword>
<dbReference type="EMBL" id="GDID01005737">
    <property type="protein sequence ID" value="JAP90869.1"/>
    <property type="molecule type" value="Transcribed_RNA"/>
</dbReference>
<accession>A0A146K5U8</accession>
<feature type="transmembrane region" description="Helical" evidence="1">
    <location>
        <begin position="516"/>
        <end position="538"/>
    </location>
</feature>
<reference evidence="2" key="1">
    <citation type="submission" date="2015-07" db="EMBL/GenBank/DDBJ databases">
        <title>Adaptation to a free-living lifestyle via gene acquisitions in the diplomonad Trepomonas sp. PC1.</title>
        <authorList>
            <person name="Xu F."/>
            <person name="Jerlstrom-Hultqvist J."/>
            <person name="Kolisko M."/>
            <person name="Simpson A.G.B."/>
            <person name="Roger A.J."/>
            <person name="Svard S.G."/>
            <person name="Andersson J.O."/>
        </authorList>
    </citation>
    <scope>NUCLEOTIDE SEQUENCE</scope>
    <source>
        <strain evidence="2">PC1</strain>
    </source>
</reference>
<protein>
    <recommendedName>
        <fullName evidence="3">Transmembrane protein</fullName>
    </recommendedName>
</protein>
<keyword evidence="1" id="KW-0812">Transmembrane</keyword>
<sequence>MNILILVVTFSDDENILIFDKCFSPKSVVIADNVMRTVTLVLLPFDKMEKLDSDKVRNMCKVVFFNAIATATIRFDVGSQLTSQFKYIYNSAINITIQLNTLQYSTYQAAKYVDYQVTYPGQQPISFGVQSLRFLKKDVSNCFSNLTLEFSKHTPVYIKAKGIPASCQIDLTQSEVFIETNNFKIQIPPCTPTVDCTTGQFGNTDDFLQTFTFSVARDSLSGDELLKFDAAQQSLQDDIFQKANLQIQTQSDLISIQVQYILISDERGCAATMHEVITYNRNDVRVQMYGAGKNIFTCDDSEVVNILYYTVISNSTSRQTYSKYEPYSDFVIRAGLRFIEPSKVDFDPEKEDLIFDLIFVLYNANNESIIEFSRHGISRVGCIKQGTLVKYSDKICARMDYYAIPFCEVRNPNVDVAIRLYDEYKEIRTNRFWFGNFKLPSQVVRYNESDRTQEFCFTCDYFDPNTAFLGGTCENATKWFGQLLPKSAPKFTFRTVEEYAAFEYSAITFEWVPALWPAYLIFGVVAVVVPLSVIVWNIKQK</sequence>
<gene>
    <name evidence="2" type="ORF">TPC1_17697</name>
</gene>
<organism evidence="2">
    <name type="scientific">Trepomonas sp. PC1</name>
    <dbReference type="NCBI Taxonomy" id="1076344"/>
    <lineage>
        <taxon>Eukaryota</taxon>
        <taxon>Metamonada</taxon>
        <taxon>Diplomonadida</taxon>
        <taxon>Hexamitidae</taxon>
        <taxon>Hexamitinae</taxon>
        <taxon>Trepomonas</taxon>
    </lineage>
</organism>
<name>A0A146K5U8_9EUKA</name>
<evidence type="ECO:0000256" key="1">
    <source>
        <dbReference type="SAM" id="Phobius"/>
    </source>
</evidence>
<evidence type="ECO:0000313" key="2">
    <source>
        <dbReference type="EMBL" id="JAP90869.1"/>
    </source>
</evidence>
<proteinExistence type="predicted"/>
<evidence type="ECO:0008006" key="3">
    <source>
        <dbReference type="Google" id="ProtNLM"/>
    </source>
</evidence>
<keyword evidence="1" id="KW-0472">Membrane</keyword>
<dbReference type="AlphaFoldDB" id="A0A146K5U8"/>